<feature type="domain" description="DNA methylase adenine-specific" evidence="8">
    <location>
        <begin position="164"/>
        <end position="440"/>
    </location>
</feature>
<dbReference type="PANTHER" id="PTHR42933">
    <property type="entry name" value="SLR6095 PROTEIN"/>
    <property type="match status" value="1"/>
</dbReference>
<dbReference type="GO" id="GO:0009007">
    <property type="term" value="F:site-specific DNA-methyltransferase (adenine-specific) activity"/>
    <property type="evidence" value="ECO:0007669"/>
    <property type="project" value="UniProtKB-EC"/>
</dbReference>
<dbReference type="Pfam" id="PF12161">
    <property type="entry name" value="HsdM_N"/>
    <property type="match status" value="1"/>
</dbReference>
<dbReference type="EMBL" id="VDCI01000010">
    <property type="protein sequence ID" value="TNJ35929.1"/>
    <property type="molecule type" value="Genomic_DNA"/>
</dbReference>
<evidence type="ECO:0000256" key="6">
    <source>
        <dbReference type="ARBA" id="ARBA00022747"/>
    </source>
</evidence>
<dbReference type="GO" id="GO:0032259">
    <property type="term" value="P:methylation"/>
    <property type="evidence" value="ECO:0007669"/>
    <property type="project" value="UniProtKB-KW"/>
</dbReference>
<evidence type="ECO:0000256" key="4">
    <source>
        <dbReference type="ARBA" id="ARBA00022679"/>
    </source>
</evidence>
<feature type="domain" description="N6 adenine-specific DNA methyltransferase N-terminal" evidence="9">
    <location>
        <begin position="9"/>
        <end position="149"/>
    </location>
</feature>
<dbReference type="InterPro" id="IPR029063">
    <property type="entry name" value="SAM-dependent_MTases_sf"/>
</dbReference>
<evidence type="ECO:0000256" key="5">
    <source>
        <dbReference type="ARBA" id="ARBA00022691"/>
    </source>
</evidence>
<evidence type="ECO:0000313" key="10">
    <source>
        <dbReference type="EMBL" id="TNJ35929.1"/>
    </source>
</evidence>
<dbReference type="PANTHER" id="PTHR42933:SF3">
    <property type="entry name" value="TYPE I RESTRICTION ENZYME MJAVIII METHYLASE SUBUNIT"/>
    <property type="match status" value="1"/>
</dbReference>
<keyword evidence="6" id="KW-0680">Restriction system</keyword>
<keyword evidence="4 10" id="KW-0808">Transferase</keyword>
<dbReference type="SUPFAM" id="SSF53335">
    <property type="entry name" value="S-adenosyl-L-methionine-dependent methyltransferases"/>
    <property type="match status" value="1"/>
</dbReference>
<dbReference type="Gene3D" id="3.40.50.150">
    <property type="entry name" value="Vaccinia Virus protein VP39"/>
    <property type="match status" value="1"/>
</dbReference>
<dbReference type="EC" id="2.1.1.72" evidence="2"/>
<evidence type="ECO:0000256" key="2">
    <source>
        <dbReference type="ARBA" id="ARBA00011900"/>
    </source>
</evidence>
<evidence type="ECO:0000256" key="7">
    <source>
        <dbReference type="ARBA" id="ARBA00047942"/>
    </source>
</evidence>
<dbReference type="InterPro" id="IPR022749">
    <property type="entry name" value="D12N6_MeTrfase_N"/>
</dbReference>
<sequence length="709" mass="81954">MNGETHSQLANFIWSICNLLRGPYKRNEYRKVILPLTVLRRFECLLEPTRQKVLDEYPLWKTKPERVQQAHLQNISGYRFYNLSEMQFRLSGENIHSLLDDPDNLALNLNSYIIAFSPNVRSIMEKFKFNEQVQHMAEKNILFEVIKAFSKVDLSAERVDQIQMGYVFEELIRIGAEQSNEEAGEHFTPREVIKLMVNLLLAPEEDLARSHVVKTIYDPACGTGGMLSVAEEYIRQLNSDAQPKLFGQDWNDEAWAVCKSDMLIKGEEADNIILEDTFSRDGFDRKDDSGEKWTFDYMLANPPFGVEWKQQQKFIEKEAETLGFDGRFGAGTPRINDGALLFLQHMIAKMRSVGMGGSRIGIVFNGSPLFTGDAGSGESEIRRWIIENDWLEAIVALPEQLFYNTGIATYIWIISNRKEPRRRRKVQLIDARNFWVQMEKSLGNKRRRIGDPQDKKKDPDHIVEITRLYEQFTNGETRVFSIGGKEKELVVSKVFDNEDFGYHKITVERPLRLNFQATPERMARLEEQSAFKKLAESKKKNQITRQEEIEVGTQRQQAIRDLLHAFAEEHGEELFRNREAFLNVLKAQDRARGVRLSAPELKAVLAALGQRDETADICHDRSGNPEPDPELRDTETVPLKEEIEAYFVREVLPHVPDAWIDHSKTKVGYEIPLNCHFYRYEPPRDLAEIEADIKVLEGEIVDLLREVTR</sequence>
<evidence type="ECO:0000256" key="3">
    <source>
        <dbReference type="ARBA" id="ARBA00022603"/>
    </source>
</evidence>
<dbReference type="InterPro" id="IPR003356">
    <property type="entry name" value="DNA_methylase_A-5"/>
</dbReference>
<dbReference type="GO" id="GO:0009307">
    <property type="term" value="P:DNA restriction-modification system"/>
    <property type="evidence" value="ECO:0007669"/>
    <property type="project" value="UniProtKB-KW"/>
</dbReference>
<evidence type="ECO:0000259" key="8">
    <source>
        <dbReference type="Pfam" id="PF02384"/>
    </source>
</evidence>
<comment type="caution">
    <text evidence="10">The sequence shown here is derived from an EMBL/GenBank/DDBJ whole genome shotgun (WGS) entry which is preliminary data.</text>
</comment>
<dbReference type="PROSITE" id="PS00092">
    <property type="entry name" value="N6_MTASE"/>
    <property type="match status" value="1"/>
</dbReference>
<dbReference type="Proteomes" id="UP000309544">
    <property type="component" value="Unassembled WGS sequence"/>
</dbReference>
<dbReference type="Gene3D" id="1.20.1260.30">
    <property type="match status" value="1"/>
</dbReference>
<evidence type="ECO:0000313" key="11">
    <source>
        <dbReference type="Proteomes" id="UP000309544"/>
    </source>
</evidence>
<comment type="similarity">
    <text evidence="1">Belongs to the N(4)/N(6)-methyltransferase family.</text>
</comment>
<evidence type="ECO:0000256" key="1">
    <source>
        <dbReference type="ARBA" id="ARBA00006594"/>
    </source>
</evidence>
<dbReference type="PRINTS" id="PR00507">
    <property type="entry name" value="N12N6MTFRASE"/>
</dbReference>
<gene>
    <name evidence="10" type="ORF">FGF68_09650</name>
</gene>
<dbReference type="InterPro" id="IPR051537">
    <property type="entry name" value="DNA_Adenine_Mtase"/>
</dbReference>
<protein>
    <recommendedName>
        <fullName evidence="2">site-specific DNA-methyltransferase (adenine-specific)</fullName>
        <ecNumber evidence="2">2.1.1.72</ecNumber>
    </recommendedName>
</protein>
<organism evidence="10 11">
    <name type="scientific">Prosthecochloris vibrioformis</name>
    <name type="common">Chlorobium vibrioforme</name>
    <dbReference type="NCBI Taxonomy" id="1098"/>
    <lineage>
        <taxon>Bacteria</taxon>
        <taxon>Pseudomonadati</taxon>
        <taxon>Chlorobiota</taxon>
        <taxon>Chlorobiia</taxon>
        <taxon>Chlorobiales</taxon>
        <taxon>Chlorobiaceae</taxon>
        <taxon>Prosthecochloris</taxon>
    </lineage>
</organism>
<comment type="catalytic activity">
    <reaction evidence="7">
        <text>a 2'-deoxyadenosine in DNA + S-adenosyl-L-methionine = an N(6)-methyl-2'-deoxyadenosine in DNA + S-adenosyl-L-homocysteine + H(+)</text>
        <dbReference type="Rhea" id="RHEA:15197"/>
        <dbReference type="Rhea" id="RHEA-COMP:12418"/>
        <dbReference type="Rhea" id="RHEA-COMP:12419"/>
        <dbReference type="ChEBI" id="CHEBI:15378"/>
        <dbReference type="ChEBI" id="CHEBI:57856"/>
        <dbReference type="ChEBI" id="CHEBI:59789"/>
        <dbReference type="ChEBI" id="CHEBI:90615"/>
        <dbReference type="ChEBI" id="CHEBI:90616"/>
        <dbReference type="EC" id="2.1.1.72"/>
    </reaction>
</comment>
<dbReference type="RefSeq" id="WP_139626872.1">
    <property type="nucleotide sequence ID" value="NZ_VDCI01000010.1"/>
</dbReference>
<keyword evidence="3 10" id="KW-0489">Methyltransferase</keyword>
<proteinExistence type="inferred from homology"/>
<evidence type="ECO:0000259" key="9">
    <source>
        <dbReference type="Pfam" id="PF12161"/>
    </source>
</evidence>
<reference evidence="10 11" key="1">
    <citation type="submission" date="2019-05" db="EMBL/GenBank/DDBJ databases">
        <title>Draft Whole-Genome sequence of the green sulfur bacterium Prosthecochloris vibrioformis DSM 260.</title>
        <authorList>
            <person name="Meyer T.E."/>
            <person name="Kyndt J.A."/>
        </authorList>
    </citation>
    <scope>NUCLEOTIDE SEQUENCE [LARGE SCALE GENOMIC DNA]</scope>
    <source>
        <strain evidence="10 11">DSM 260</strain>
    </source>
</reference>
<keyword evidence="11" id="KW-1185">Reference proteome</keyword>
<dbReference type="AlphaFoldDB" id="A0A5C4RYB6"/>
<dbReference type="GO" id="GO:0008170">
    <property type="term" value="F:N-methyltransferase activity"/>
    <property type="evidence" value="ECO:0007669"/>
    <property type="project" value="InterPro"/>
</dbReference>
<dbReference type="InterPro" id="IPR002052">
    <property type="entry name" value="DNA_methylase_N6_adenine_CS"/>
</dbReference>
<dbReference type="GO" id="GO:0003677">
    <property type="term" value="F:DNA binding"/>
    <property type="evidence" value="ECO:0007669"/>
    <property type="project" value="InterPro"/>
</dbReference>
<dbReference type="CDD" id="cd02440">
    <property type="entry name" value="AdoMet_MTases"/>
    <property type="match status" value="1"/>
</dbReference>
<dbReference type="Pfam" id="PF02384">
    <property type="entry name" value="N6_Mtase"/>
    <property type="match status" value="1"/>
</dbReference>
<dbReference type="InterPro" id="IPR038333">
    <property type="entry name" value="T1MK-like_N_sf"/>
</dbReference>
<keyword evidence="5" id="KW-0949">S-adenosyl-L-methionine</keyword>
<name>A0A5C4RYB6_PROVB</name>
<accession>A0A5C4RYB6</accession>